<dbReference type="PANTHER" id="PTHR47691">
    <property type="entry name" value="REGULATOR-RELATED"/>
    <property type="match status" value="1"/>
</dbReference>
<evidence type="ECO:0000313" key="2">
    <source>
        <dbReference type="EMBL" id="MFC7615783.1"/>
    </source>
</evidence>
<protein>
    <submittedName>
        <fullName evidence="2">Helix-turn-helix domain-containing protein</fullName>
    </submittedName>
</protein>
<comment type="caution">
    <text evidence="2">The sequence shown here is derived from an EMBL/GenBank/DDBJ whole genome shotgun (WGS) entry which is preliminary data.</text>
</comment>
<dbReference type="Gene3D" id="3.40.50.300">
    <property type="entry name" value="P-loop containing nucleotide triphosphate hydrolases"/>
    <property type="match status" value="1"/>
</dbReference>
<organism evidence="2 3">
    <name type="scientific">Actinokineospora soli</name>
    <dbReference type="NCBI Taxonomy" id="1048753"/>
    <lineage>
        <taxon>Bacteria</taxon>
        <taxon>Bacillati</taxon>
        <taxon>Actinomycetota</taxon>
        <taxon>Actinomycetes</taxon>
        <taxon>Pseudonocardiales</taxon>
        <taxon>Pseudonocardiaceae</taxon>
        <taxon>Actinokineospora</taxon>
    </lineage>
</organism>
<evidence type="ECO:0000313" key="3">
    <source>
        <dbReference type="Proteomes" id="UP001596512"/>
    </source>
</evidence>
<dbReference type="SMART" id="SM00530">
    <property type="entry name" value="HTH_XRE"/>
    <property type="match status" value="1"/>
</dbReference>
<sequence length="397" mass="41394">MAIQTGIEATETEFGRLLRRHRERVGLTQRELADLSTISVRAIRDLEQGRARKPRPDTVRLIADGLRLGGQARADLAAAVDHGRLPRGDYDAALAPAPVAAEALVGREAEVAALVHELLERARPVRIVGLPGVGKSRLAQAVAARLHERRMPVLWATAPGHAPAYDGALRDDRLAALVTDAAAELCAGHGPAPATADLVDVIGDRPTVLVLDGAGDAERVRRLTRDCPGLRVIVTATEPGDDAERTFVLAPLDAAASAELFRASAGLPLADEPVAEVCGLLDGLPGALAAAASWLAVFDVDTLVATVRHDPGALLDDLAGRAPGRERLAAALAALPAPTRDLLRRLDGDFTLADLAAATGAALPEAGRALRSMLVRGVVGQRAPGCFRVLGVVAALL</sequence>
<dbReference type="PANTHER" id="PTHR47691:SF3">
    <property type="entry name" value="HTH-TYPE TRANSCRIPTIONAL REGULATOR RV0890C-RELATED"/>
    <property type="match status" value="1"/>
</dbReference>
<dbReference type="CDD" id="cd00093">
    <property type="entry name" value="HTH_XRE"/>
    <property type="match status" value="1"/>
</dbReference>
<keyword evidence="3" id="KW-1185">Reference proteome</keyword>
<dbReference type="InterPro" id="IPR027417">
    <property type="entry name" value="P-loop_NTPase"/>
</dbReference>
<dbReference type="Pfam" id="PF13560">
    <property type="entry name" value="HTH_31"/>
    <property type="match status" value="1"/>
</dbReference>
<feature type="domain" description="HTH cro/C1-type" evidence="1">
    <location>
        <begin position="18"/>
        <end position="66"/>
    </location>
</feature>
<gene>
    <name evidence="2" type="ORF">ACFQV2_22135</name>
</gene>
<accession>A0ABW2TTI1</accession>
<dbReference type="PROSITE" id="PS50943">
    <property type="entry name" value="HTH_CROC1"/>
    <property type="match status" value="1"/>
</dbReference>
<dbReference type="SUPFAM" id="SSF52540">
    <property type="entry name" value="P-loop containing nucleoside triphosphate hydrolases"/>
    <property type="match status" value="1"/>
</dbReference>
<dbReference type="Gene3D" id="1.10.260.40">
    <property type="entry name" value="lambda repressor-like DNA-binding domains"/>
    <property type="match status" value="1"/>
</dbReference>
<dbReference type="Proteomes" id="UP001596512">
    <property type="component" value="Unassembled WGS sequence"/>
</dbReference>
<dbReference type="Pfam" id="PF13191">
    <property type="entry name" value="AAA_16"/>
    <property type="match status" value="1"/>
</dbReference>
<name>A0ABW2TTI1_9PSEU</name>
<dbReference type="InterPro" id="IPR010982">
    <property type="entry name" value="Lambda_DNA-bd_dom_sf"/>
</dbReference>
<evidence type="ECO:0000259" key="1">
    <source>
        <dbReference type="PROSITE" id="PS50943"/>
    </source>
</evidence>
<proteinExistence type="predicted"/>
<reference evidence="3" key="1">
    <citation type="journal article" date="2019" name="Int. J. Syst. Evol. Microbiol.">
        <title>The Global Catalogue of Microorganisms (GCM) 10K type strain sequencing project: providing services to taxonomists for standard genome sequencing and annotation.</title>
        <authorList>
            <consortium name="The Broad Institute Genomics Platform"/>
            <consortium name="The Broad Institute Genome Sequencing Center for Infectious Disease"/>
            <person name="Wu L."/>
            <person name="Ma J."/>
        </authorList>
    </citation>
    <scope>NUCLEOTIDE SEQUENCE [LARGE SCALE GENOMIC DNA]</scope>
    <source>
        <strain evidence="3">JCM 17695</strain>
    </source>
</reference>
<dbReference type="InterPro" id="IPR001387">
    <property type="entry name" value="Cro/C1-type_HTH"/>
</dbReference>
<dbReference type="InterPro" id="IPR041664">
    <property type="entry name" value="AAA_16"/>
</dbReference>
<dbReference type="EMBL" id="JBHTEY010000004">
    <property type="protein sequence ID" value="MFC7615783.1"/>
    <property type="molecule type" value="Genomic_DNA"/>
</dbReference>
<dbReference type="SUPFAM" id="SSF47413">
    <property type="entry name" value="lambda repressor-like DNA-binding domains"/>
    <property type="match status" value="1"/>
</dbReference>